<keyword evidence="2" id="KW-1185">Reference proteome</keyword>
<comment type="caution">
    <text evidence="1">The sequence shown here is derived from an EMBL/GenBank/DDBJ whole genome shotgun (WGS) entry which is preliminary data.</text>
</comment>
<proteinExistence type="predicted"/>
<dbReference type="RefSeq" id="XP_014570109.1">
    <property type="nucleotide sequence ID" value="XM_014714623.1"/>
</dbReference>
<name>G7DYF1_MIXOS</name>
<dbReference type="HOGENOM" id="CLU_1277899_0_0_1"/>
<gene>
    <name evidence="1" type="primary">Mo02267</name>
    <name evidence="1" type="ORF">E5Q_02267</name>
</gene>
<dbReference type="AlphaFoldDB" id="G7DYF1"/>
<organism evidence="1 2">
    <name type="scientific">Mixia osmundae (strain CBS 9802 / IAM 14324 / JCM 22182 / KY 12970)</name>
    <dbReference type="NCBI Taxonomy" id="764103"/>
    <lineage>
        <taxon>Eukaryota</taxon>
        <taxon>Fungi</taxon>
        <taxon>Dikarya</taxon>
        <taxon>Basidiomycota</taxon>
        <taxon>Pucciniomycotina</taxon>
        <taxon>Mixiomycetes</taxon>
        <taxon>Mixiales</taxon>
        <taxon>Mixiaceae</taxon>
        <taxon>Mixia</taxon>
    </lineage>
</organism>
<sequence>MNDATGNPAHALMSLVSFPNEASLVLIQERLDQLIQHHLDREKRSVSAQLLDLHVEEIFARPLRDAIEENVAIETMPLREYRNQQAALATATRGEEPLDDVLNDFIVHFEQATAEARADNANKRRTMPAELAQRTSDVLGKSRRKLDLAVARQSEALASMPAPAVEPIQSLPDRERTLQEHRLTVAIADAKFDAVAVETTARAEQAIQVIQSLSSA</sequence>
<dbReference type="EMBL" id="BABT02000062">
    <property type="protein sequence ID" value="GAA95611.1"/>
    <property type="molecule type" value="Genomic_DNA"/>
</dbReference>
<dbReference type="InParanoid" id="G7DYF1"/>
<evidence type="ECO:0000313" key="2">
    <source>
        <dbReference type="Proteomes" id="UP000009131"/>
    </source>
</evidence>
<evidence type="ECO:0000313" key="1">
    <source>
        <dbReference type="EMBL" id="GAA95611.1"/>
    </source>
</evidence>
<reference evidence="1 2" key="1">
    <citation type="journal article" date="2011" name="J. Gen. Appl. Microbiol.">
        <title>Draft genome sequencing of the enigmatic basidiomycete Mixia osmundae.</title>
        <authorList>
            <person name="Nishida H."/>
            <person name="Nagatsuka Y."/>
            <person name="Sugiyama J."/>
        </authorList>
    </citation>
    <scope>NUCLEOTIDE SEQUENCE [LARGE SCALE GENOMIC DNA]</scope>
    <source>
        <strain evidence="2">CBS 9802 / IAM 14324 / JCM 22182 / KY 12970</strain>
    </source>
</reference>
<dbReference type="Proteomes" id="UP000009131">
    <property type="component" value="Unassembled WGS sequence"/>
</dbReference>
<reference evidence="1 2" key="2">
    <citation type="journal article" date="2012" name="Open Biol.">
        <title>Characteristics of nucleosomes and linker DNA regions on the genome of the basidiomycete Mixia osmundae revealed by mono- and dinucleosome mapping.</title>
        <authorList>
            <person name="Nishida H."/>
            <person name="Kondo S."/>
            <person name="Matsumoto T."/>
            <person name="Suzuki Y."/>
            <person name="Yoshikawa H."/>
            <person name="Taylor T.D."/>
            <person name="Sugiyama J."/>
        </authorList>
    </citation>
    <scope>NUCLEOTIDE SEQUENCE [LARGE SCALE GENOMIC DNA]</scope>
    <source>
        <strain evidence="2">CBS 9802 / IAM 14324 / JCM 22182 / KY 12970</strain>
    </source>
</reference>
<accession>G7DYF1</accession>
<protein>
    <submittedName>
        <fullName evidence="1">Uncharacterized protein</fullName>
    </submittedName>
</protein>